<dbReference type="EMBL" id="CP036299">
    <property type="protein sequence ID" value="QDV28355.1"/>
    <property type="molecule type" value="Genomic_DNA"/>
</dbReference>
<gene>
    <name evidence="1" type="ORF">Spb1_02180</name>
</gene>
<dbReference type="Proteomes" id="UP000315349">
    <property type="component" value="Chromosome"/>
</dbReference>
<dbReference type="AlphaFoldDB" id="A0A518GID6"/>
<evidence type="ECO:0000313" key="1">
    <source>
        <dbReference type="EMBL" id="QDV28355.1"/>
    </source>
</evidence>
<dbReference type="KEGG" id="peh:Spb1_02180"/>
<keyword evidence="2" id="KW-1185">Reference proteome</keyword>
<protein>
    <submittedName>
        <fullName evidence="1">Uncharacterized protein</fullName>
    </submittedName>
</protein>
<sequence>MFSVHDRLGTQNSSLSPGSVPADRLTLHFQTLILNGGLLLFTQLDVTFINCKSFRHLGIRLEPLLQLLLDLAQAAGNMTSRVARRPPQLLNCPTAVLP</sequence>
<proteinExistence type="predicted"/>
<reference evidence="1 2" key="1">
    <citation type="submission" date="2019-02" db="EMBL/GenBank/DDBJ databases">
        <title>Deep-cultivation of Planctomycetes and their phenomic and genomic characterization uncovers novel biology.</title>
        <authorList>
            <person name="Wiegand S."/>
            <person name="Jogler M."/>
            <person name="Boedeker C."/>
            <person name="Pinto D."/>
            <person name="Vollmers J."/>
            <person name="Rivas-Marin E."/>
            <person name="Kohn T."/>
            <person name="Peeters S.H."/>
            <person name="Heuer A."/>
            <person name="Rast P."/>
            <person name="Oberbeckmann S."/>
            <person name="Bunk B."/>
            <person name="Jeske O."/>
            <person name="Meyerdierks A."/>
            <person name="Storesund J.E."/>
            <person name="Kallscheuer N."/>
            <person name="Luecker S."/>
            <person name="Lage O.M."/>
            <person name="Pohl T."/>
            <person name="Merkel B.J."/>
            <person name="Hornburger P."/>
            <person name="Mueller R.-W."/>
            <person name="Bruemmer F."/>
            <person name="Labrenz M."/>
            <person name="Spormann A.M."/>
            <person name="Op den Camp H."/>
            <person name="Overmann J."/>
            <person name="Amann R."/>
            <person name="Jetten M.S.M."/>
            <person name="Mascher T."/>
            <person name="Medema M.H."/>
            <person name="Devos D.P."/>
            <person name="Kaster A.-K."/>
            <person name="Ovreas L."/>
            <person name="Rohde M."/>
            <person name="Galperin M.Y."/>
            <person name="Jogler C."/>
        </authorList>
    </citation>
    <scope>NUCLEOTIDE SEQUENCE [LARGE SCALE GENOMIC DNA]</scope>
    <source>
        <strain evidence="1 2">Spb1</strain>
    </source>
</reference>
<organism evidence="1 2">
    <name type="scientific">Planctopirus ephydatiae</name>
    <dbReference type="NCBI Taxonomy" id="2528019"/>
    <lineage>
        <taxon>Bacteria</taxon>
        <taxon>Pseudomonadati</taxon>
        <taxon>Planctomycetota</taxon>
        <taxon>Planctomycetia</taxon>
        <taxon>Planctomycetales</taxon>
        <taxon>Planctomycetaceae</taxon>
        <taxon>Planctopirus</taxon>
    </lineage>
</organism>
<evidence type="ECO:0000313" key="2">
    <source>
        <dbReference type="Proteomes" id="UP000315349"/>
    </source>
</evidence>
<accession>A0A518GID6</accession>
<name>A0A518GID6_9PLAN</name>